<feature type="compositionally biased region" description="Basic and acidic residues" evidence="1">
    <location>
        <begin position="1"/>
        <end position="21"/>
    </location>
</feature>
<dbReference type="AlphaFoldDB" id="A0AAU9X4S3"/>
<keyword evidence="2" id="KW-0812">Transmembrane</keyword>
<gene>
    <name evidence="3" type="ORF">PMEA_00017535</name>
</gene>
<feature type="compositionally biased region" description="Basic and acidic residues" evidence="1">
    <location>
        <begin position="359"/>
        <end position="376"/>
    </location>
</feature>
<feature type="compositionally biased region" description="Basic and acidic residues" evidence="1">
    <location>
        <begin position="160"/>
        <end position="174"/>
    </location>
</feature>
<feature type="transmembrane region" description="Helical" evidence="2">
    <location>
        <begin position="42"/>
        <end position="62"/>
    </location>
</feature>
<organism evidence="3 4">
    <name type="scientific">Pocillopora meandrina</name>
    <dbReference type="NCBI Taxonomy" id="46732"/>
    <lineage>
        <taxon>Eukaryota</taxon>
        <taxon>Metazoa</taxon>
        <taxon>Cnidaria</taxon>
        <taxon>Anthozoa</taxon>
        <taxon>Hexacorallia</taxon>
        <taxon>Scleractinia</taxon>
        <taxon>Astrocoeniina</taxon>
        <taxon>Pocilloporidae</taxon>
        <taxon>Pocillopora</taxon>
    </lineage>
</organism>
<evidence type="ECO:0000313" key="4">
    <source>
        <dbReference type="Proteomes" id="UP001159428"/>
    </source>
</evidence>
<protein>
    <submittedName>
        <fullName evidence="3">Uncharacterized protein</fullName>
    </submittedName>
</protein>
<reference evidence="3 4" key="1">
    <citation type="submission" date="2022-05" db="EMBL/GenBank/DDBJ databases">
        <authorList>
            <consortium name="Genoscope - CEA"/>
            <person name="William W."/>
        </authorList>
    </citation>
    <scope>NUCLEOTIDE SEQUENCE [LARGE SCALE GENOMIC DNA]</scope>
</reference>
<dbReference type="EMBL" id="CALNXJ010000030">
    <property type="protein sequence ID" value="CAH3136766.1"/>
    <property type="molecule type" value="Genomic_DNA"/>
</dbReference>
<keyword evidence="2" id="KW-1133">Transmembrane helix</keyword>
<sequence length="643" mass="73143">MDGFPEKKEHHKEKGTQVKDYVEDDSEGGKPASKKRTILRTIAIFAVISLVVCGAILTATLLTRKEQVTERLVEVNLEPGETLLYQVEQVLEVRSGELQKGTLNTIVALQVINKTSEEYWFIFKIISINAEGENLEKIGNVTRGRSLYFLVRVERTSRSEVKKTSKSTKEDKSLELYGNPESDEGLTRYARAILTQLLPTVERNLYEFVDGQKPDPNSEPKPEKSSMFPGIVKMHRAANTSQNDKIFIKNKFNRSDVTNMTSDIDLDLSYADSSVLNKSNGVLTKGEVHLTEQLNFGEPVQFKKGSTANMMNVSFTSKVTLLDDEKYRKSYLEDEELAEVDVRDFVKLVAPKSDQNFRVKTSEREALNEPSVDSKEMNSTSADDERETNLTTAAHDSRHRRSRRQNFVQKFLNAPRKIPFTLFEKKIIGIDMKMKTTVRIESIKKLVNLKLEKTEVYLTLQFGASVTVPLLRKPIDTTKKETKKINGLNVEVSHSIPIFWVVSLDVDFILKPSFSISVDPGSLSPSRLSVTVTPYASLTATLQGSVSVWLIRAGVYGDGHLIRGSLPISVSYDKNRPSYRDVCVDVSADLRILELEAGVFYQWKSCWWDWWRLRCKWGTRRTLHSFGRWSAFSLRQNMINECF</sequence>
<accession>A0AAU9X4S3</accession>
<evidence type="ECO:0000313" key="3">
    <source>
        <dbReference type="EMBL" id="CAH3136766.1"/>
    </source>
</evidence>
<name>A0AAU9X4S3_9CNID</name>
<keyword evidence="2" id="KW-0472">Membrane</keyword>
<comment type="caution">
    <text evidence="3">The sequence shown here is derived from an EMBL/GenBank/DDBJ whole genome shotgun (WGS) entry which is preliminary data.</text>
</comment>
<evidence type="ECO:0000256" key="1">
    <source>
        <dbReference type="SAM" id="MobiDB-lite"/>
    </source>
</evidence>
<evidence type="ECO:0000256" key="2">
    <source>
        <dbReference type="SAM" id="Phobius"/>
    </source>
</evidence>
<feature type="region of interest" description="Disordered" evidence="1">
    <location>
        <begin position="359"/>
        <end position="399"/>
    </location>
</feature>
<proteinExistence type="predicted"/>
<keyword evidence="4" id="KW-1185">Reference proteome</keyword>
<feature type="region of interest" description="Disordered" evidence="1">
    <location>
        <begin position="160"/>
        <end position="179"/>
    </location>
</feature>
<feature type="region of interest" description="Disordered" evidence="1">
    <location>
        <begin position="1"/>
        <end position="32"/>
    </location>
</feature>
<dbReference type="Proteomes" id="UP001159428">
    <property type="component" value="Unassembled WGS sequence"/>
</dbReference>